<accession>A0A1F5VFU4</accession>
<reference evidence="8 9" key="1">
    <citation type="journal article" date="2016" name="Nat. Commun.">
        <title>Thousands of microbial genomes shed light on interconnected biogeochemical processes in an aquifer system.</title>
        <authorList>
            <person name="Anantharaman K."/>
            <person name="Brown C.T."/>
            <person name="Hug L.A."/>
            <person name="Sharon I."/>
            <person name="Castelle C.J."/>
            <person name="Probst A.J."/>
            <person name="Thomas B.C."/>
            <person name="Singh A."/>
            <person name="Wilkins M.J."/>
            <person name="Karaoz U."/>
            <person name="Brodie E.L."/>
            <person name="Williams K.H."/>
            <person name="Hubbard S.S."/>
            <person name="Banfield J.F."/>
        </authorList>
    </citation>
    <scope>NUCLEOTIDE SEQUENCE [LARGE SCALE GENOMIC DNA]</scope>
</reference>
<dbReference type="PANTHER" id="PTHR43399">
    <property type="entry name" value="SUBTILISIN-RELATED"/>
    <property type="match status" value="1"/>
</dbReference>
<dbReference type="InterPro" id="IPR000209">
    <property type="entry name" value="Peptidase_S8/S53_dom"/>
</dbReference>
<feature type="active site" description="Charge relay system" evidence="5">
    <location>
        <position position="327"/>
    </location>
</feature>
<dbReference type="PRINTS" id="PR00723">
    <property type="entry name" value="SUBTILISIN"/>
</dbReference>
<dbReference type="PROSITE" id="PS00137">
    <property type="entry name" value="SUBTILASE_HIS"/>
    <property type="match status" value="1"/>
</dbReference>
<evidence type="ECO:0000259" key="7">
    <source>
        <dbReference type="Pfam" id="PF00082"/>
    </source>
</evidence>
<evidence type="ECO:0000256" key="1">
    <source>
        <dbReference type="ARBA" id="ARBA00011073"/>
    </source>
</evidence>
<keyword evidence="2 5" id="KW-0645">Protease</keyword>
<dbReference type="GO" id="GO:0004252">
    <property type="term" value="F:serine-type endopeptidase activity"/>
    <property type="evidence" value="ECO:0007669"/>
    <property type="project" value="UniProtKB-UniRule"/>
</dbReference>
<dbReference type="PROSITE" id="PS51892">
    <property type="entry name" value="SUBTILASE"/>
    <property type="match status" value="1"/>
</dbReference>
<dbReference type="InterPro" id="IPR051048">
    <property type="entry name" value="Peptidase_S8/S53_subtilisin"/>
</dbReference>
<evidence type="ECO:0000256" key="3">
    <source>
        <dbReference type="ARBA" id="ARBA00022801"/>
    </source>
</evidence>
<dbReference type="Gene3D" id="3.40.50.200">
    <property type="entry name" value="Peptidase S8/S53 domain"/>
    <property type="match status" value="1"/>
</dbReference>
<keyword evidence="4 5" id="KW-0720">Serine protease</keyword>
<feature type="domain" description="Peptidase S8/S53" evidence="7">
    <location>
        <begin position="258"/>
        <end position="608"/>
    </location>
</feature>
<dbReference type="SUPFAM" id="SSF49785">
    <property type="entry name" value="Galactose-binding domain-like"/>
    <property type="match status" value="1"/>
</dbReference>
<dbReference type="InterPro" id="IPR008979">
    <property type="entry name" value="Galactose-bd-like_sf"/>
</dbReference>
<dbReference type="Gene3D" id="2.60.120.380">
    <property type="match status" value="1"/>
</dbReference>
<feature type="chain" id="PRO_5009521951" description="Peptidase S8/S53 domain-containing protein" evidence="6">
    <location>
        <begin position="24"/>
        <end position="960"/>
    </location>
</feature>
<dbReference type="PANTHER" id="PTHR43399:SF4">
    <property type="entry name" value="CELL WALL-ASSOCIATED PROTEASE"/>
    <property type="match status" value="1"/>
</dbReference>
<keyword evidence="6" id="KW-0732">Signal</keyword>
<evidence type="ECO:0000313" key="9">
    <source>
        <dbReference type="Proteomes" id="UP000178943"/>
    </source>
</evidence>
<dbReference type="AlphaFoldDB" id="A0A1F5VFU4"/>
<organism evidence="8 9">
    <name type="scientific">Candidatus Fischerbacteria bacterium RBG_13_37_8</name>
    <dbReference type="NCBI Taxonomy" id="1817863"/>
    <lineage>
        <taxon>Bacteria</taxon>
        <taxon>Candidatus Fischeribacteriota</taxon>
    </lineage>
</organism>
<dbReference type="InterPro" id="IPR015500">
    <property type="entry name" value="Peptidase_S8_subtilisin-rel"/>
</dbReference>
<proteinExistence type="inferred from homology"/>
<feature type="active site" description="Charge relay system" evidence="5">
    <location>
        <position position="267"/>
    </location>
</feature>
<evidence type="ECO:0000256" key="2">
    <source>
        <dbReference type="ARBA" id="ARBA00022670"/>
    </source>
</evidence>
<evidence type="ECO:0000256" key="5">
    <source>
        <dbReference type="PROSITE-ProRule" id="PRU01240"/>
    </source>
</evidence>
<dbReference type="GO" id="GO:0006508">
    <property type="term" value="P:proteolysis"/>
    <property type="evidence" value="ECO:0007669"/>
    <property type="project" value="UniProtKB-KW"/>
</dbReference>
<dbReference type="Gene3D" id="2.60.40.10">
    <property type="entry name" value="Immunoglobulins"/>
    <property type="match status" value="2"/>
</dbReference>
<dbReference type="CDD" id="cd04842">
    <property type="entry name" value="Peptidases_S8_Kp43_protease"/>
    <property type="match status" value="1"/>
</dbReference>
<dbReference type="InterPro" id="IPR034058">
    <property type="entry name" value="TagA/B/C/D_pept_dom"/>
</dbReference>
<name>A0A1F5VFU4_9BACT</name>
<comment type="caution">
    <text evidence="8">The sequence shown here is derived from an EMBL/GenBank/DDBJ whole genome shotgun (WGS) entry which is preliminary data.</text>
</comment>
<dbReference type="EMBL" id="MFGW01000181">
    <property type="protein sequence ID" value="OGF62302.1"/>
    <property type="molecule type" value="Genomic_DNA"/>
</dbReference>
<dbReference type="Proteomes" id="UP000178943">
    <property type="component" value="Unassembled WGS sequence"/>
</dbReference>
<dbReference type="InterPro" id="IPR022398">
    <property type="entry name" value="Peptidase_S8_His-AS"/>
</dbReference>
<evidence type="ECO:0000313" key="8">
    <source>
        <dbReference type="EMBL" id="OGF62302.1"/>
    </source>
</evidence>
<dbReference type="PROSITE" id="PS00138">
    <property type="entry name" value="SUBTILASE_SER"/>
    <property type="match status" value="1"/>
</dbReference>
<feature type="active site" description="Charge relay system" evidence="5">
    <location>
        <position position="530"/>
    </location>
</feature>
<dbReference type="InterPro" id="IPR013783">
    <property type="entry name" value="Ig-like_fold"/>
</dbReference>
<protein>
    <recommendedName>
        <fullName evidence="7">Peptidase S8/S53 domain-containing protein</fullName>
    </recommendedName>
</protein>
<evidence type="ECO:0000256" key="6">
    <source>
        <dbReference type="SAM" id="SignalP"/>
    </source>
</evidence>
<feature type="signal peptide" evidence="6">
    <location>
        <begin position="1"/>
        <end position="23"/>
    </location>
</feature>
<keyword evidence="3 5" id="KW-0378">Hydrolase</keyword>
<comment type="similarity">
    <text evidence="1 5">Belongs to the peptidase S8 family.</text>
</comment>
<dbReference type="STRING" id="1817863.A2Y62_04300"/>
<dbReference type="Pfam" id="PF00082">
    <property type="entry name" value="Peptidase_S8"/>
    <property type="match status" value="1"/>
</dbReference>
<gene>
    <name evidence="8" type="ORF">A2Y62_04300</name>
</gene>
<sequence length="960" mass="103829">MSKYNFFKLFLCTLIFIAGTNWATAINEEKQDKNMVVFPVIEFDPMQTGEPDLSYLVTGKESIAMDKSKLKYYIVQFRDNIKGEWQKDLMNVGAEILWYIPHNARLISISPELLYHVKQHPAVRWVGRYQPALKIRPDFLDEIASGQMKPSPGSEIAKRLSILLFNGEDMESFVNGLTKKYPGARILLKHKIKDFSIVEVEIAVRQAPELIFASANTEGVYWIDARKHLRTFNDSSIQIIQNGAGGGTPIWDNHGIMGQGQVVAVSDSGLDDDMCYFRNDSGASPLLSQYVTMPNPVPIDQLQRKVIAYNTAPGAGQPYDHDACYGHGTHVSGSIAGDNFATLPNDTFPYSGGHDFGDGMAPLAKIFFEDIGYTYPTSLGYYEECRLSFPSLYDILAQEKNSGDNIRISSNSWGDINRTYTQLSLENDSFQWDNPDFIVLYAMGNSGYINGCTGIGDPATAKNCISVAAVDNSSTGITDFSSPGPPIDNRMKPDIACPGGDLMTERINSAFADESIYTNNCNTQAMQGTSMATPTCAGGIALVRQYFIDGWYPSGTQNPPDAFTPSAALVKAVIINGGYNIPGNFSGSYYPGCPNVMEDAPARGQGWGMMHLENSLYFDADTRKLIIWDKNNADGVATGQQHAYGFTVNSNSIPLKITLAWTDPPSTLYCVPCLVDNLDLEVTEPSSTYYRGNQFTGSVGKQSTPNPAGTDTLNNVEGILINNPATGDWSVTVTGTNVPGKPPVTTQGYALVITGDVSPSAACTAPQFGGVQSVSDVNICANNGIQINWQQPVNWGQGASSGTYDVRRYEDASCSAAYDTVATSLSATTISFTDATAIPGLTYYYQIVATNDCPIPMSTTGTNSCSSGIIDDADVTPCPDVSNTLHVNKSGASAILTWTAVSCADLAWYRVYASTSYSSPFPSGWTILGAPTGTSFANSLSSAYKAYKIVSVDTCGNLSQ</sequence>
<evidence type="ECO:0000256" key="4">
    <source>
        <dbReference type="ARBA" id="ARBA00022825"/>
    </source>
</evidence>
<dbReference type="SUPFAM" id="SSF52743">
    <property type="entry name" value="Subtilisin-like"/>
    <property type="match status" value="1"/>
</dbReference>
<dbReference type="InterPro" id="IPR036852">
    <property type="entry name" value="Peptidase_S8/S53_dom_sf"/>
</dbReference>
<dbReference type="InterPro" id="IPR023828">
    <property type="entry name" value="Peptidase_S8_Ser-AS"/>
</dbReference>